<evidence type="ECO:0000259" key="5">
    <source>
        <dbReference type="PROSITE" id="PS51747"/>
    </source>
</evidence>
<evidence type="ECO:0000256" key="4">
    <source>
        <dbReference type="ARBA" id="ARBA00022833"/>
    </source>
</evidence>
<sequence>CNVENAAYSGSICAERTAIVKAVSSGHRKFKAIAITSNLPPNDLCAPCGNCRQFLVEFGKDLIVILATNNNDDYKQFTLDELLPYSFGPKNISDYNKSMTKSSSSK</sequence>
<dbReference type="GO" id="GO:0004126">
    <property type="term" value="F:cytidine deaminase activity"/>
    <property type="evidence" value="ECO:0007669"/>
    <property type="project" value="UniProtKB-ARBA"/>
</dbReference>
<proteinExistence type="inferred from homology"/>
<dbReference type="GO" id="GO:0005829">
    <property type="term" value="C:cytosol"/>
    <property type="evidence" value="ECO:0007669"/>
    <property type="project" value="TreeGrafter"/>
</dbReference>
<reference evidence="6 7" key="1">
    <citation type="submission" date="2017-03" db="EMBL/GenBank/DDBJ databases">
        <title>Genome Survey of Euroglyphus maynei.</title>
        <authorList>
            <person name="Arlian L.G."/>
            <person name="Morgan M.S."/>
            <person name="Rider S.D."/>
        </authorList>
    </citation>
    <scope>NUCLEOTIDE SEQUENCE [LARGE SCALE GENOMIC DNA]</scope>
    <source>
        <strain evidence="6">Arlian Lab</strain>
        <tissue evidence="6">Whole body</tissue>
    </source>
</reference>
<dbReference type="InterPro" id="IPR016193">
    <property type="entry name" value="Cytidine_deaminase-like"/>
</dbReference>
<dbReference type="SUPFAM" id="SSF53927">
    <property type="entry name" value="Cytidine deaminase-like"/>
    <property type="match status" value="1"/>
</dbReference>
<keyword evidence="4" id="KW-0862">Zinc</keyword>
<evidence type="ECO:0000256" key="1">
    <source>
        <dbReference type="ARBA" id="ARBA00006576"/>
    </source>
</evidence>
<dbReference type="Proteomes" id="UP000194236">
    <property type="component" value="Unassembled WGS sequence"/>
</dbReference>
<dbReference type="GO" id="GO:0042802">
    <property type="term" value="F:identical protein binding"/>
    <property type="evidence" value="ECO:0007669"/>
    <property type="project" value="UniProtKB-ARBA"/>
</dbReference>
<dbReference type="InterPro" id="IPR050202">
    <property type="entry name" value="Cyt/Deoxycyt_deaminase"/>
</dbReference>
<name>A0A1Y3BUK6_EURMA</name>
<dbReference type="EMBL" id="MUJZ01002337">
    <property type="protein sequence ID" value="OTF83747.1"/>
    <property type="molecule type" value="Genomic_DNA"/>
</dbReference>
<feature type="domain" description="CMP/dCMP-type deaminase" evidence="5">
    <location>
        <begin position="1"/>
        <end position="90"/>
    </location>
</feature>
<dbReference type="AlphaFoldDB" id="A0A1Y3BUK6"/>
<evidence type="ECO:0000313" key="7">
    <source>
        <dbReference type="Proteomes" id="UP000194236"/>
    </source>
</evidence>
<dbReference type="PROSITE" id="PS51747">
    <property type="entry name" value="CYT_DCMP_DEAMINASES_2"/>
    <property type="match status" value="1"/>
</dbReference>
<dbReference type="GO" id="GO:0008270">
    <property type="term" value="F:zinc ion binding"/>
    <property type="evidence" value="ECO:0007669"/>
    <property type="project" value="InterPro"/>
</dbReference>
<dbReference type="Gene3D" id="3.40.140.10">
    <property type="entry name" value="Cytidine Deaminase, domain 2"/>
    <property type="match status" value="1"/>
</dbReference>
<dbReference type="OrthoDB" id="414540at2759"/>
<dbReference type="PANTHER" id="PTHR11644">
    <property type="entry name" value="CYTIDINE DEAMINASE"/>
    <property type="match status" value="1"/>
</dbReference>
<evidence type="ECO:0000256" key="2">
    <source>
        <dbReference type="ARBA" id="ARBA00022723"/>
    </source>
</evidence>
<comment type="similarity">
    <text evidence="1">Belongs to the cytidine and deoxycytidylate deaminase family.</text>
</comment>
<dbReference type="InterPro" id="IPR002125">
    <property type="entry name" value="CMP_dCMP_dom"/>
</dbReference>
<keyword evidence="7" id="KW-1185">Reference proteome</keyword>
<keyword evidence="2" id="KW-0479">Metal-binding</keyword>
<protein>
    <submittedName>
        <fullName evidence="6">Cytidine deaminase-like protein</fullName>
    </submittedName>
</protein>
<feature type="non-terminal residue" evidence="6">
    <location>
        <position position="1"/>
    </location>
</feature>
<keyword evidence="3" id="KW-0378">Hydrolase</keyword>
<dbReference type="Pfam" id="PF00383">
    <property type="entry name" value="dCMP_cyt_deam_1"/>
    <property type="match status" value="1"/>
</dbReference>
<comment type="caution">
    <text evidence="6">The sequence shown here is derived from an EMBL/GenBank/DDBJ whole genome shotgun (WGS) entry which is preliminary data.</text>
</comment>
<organism evidence="6 7">
    <name type="scientific">Euroglyphus maynei</name>
    <name type="common">Mayne's house dust mite</name>
    <dbReference type="NCBI Taxonomy" id="6958"/>
    <lineage>
        <taxon>Eukaryota</taxon>
        <taxon>Metazoa</taxon>
        <taxon>Ecdysozoa</taxon>
        <taxon>Arthropoda</taxon>
        <taxon>Chelicerata</taxon>
        <taxon>Arachnida</taxon>
        <taxon>Acari</taxon>
        <taxon>Acariformes</taxon>
        <taxon>Sarcoptiformes</taxon>
        <taxon>Astigmata</taxon>
        <taxon>Psoroptidia</taxon>
        <taxon>Analgoidea</taxon>
        <taxon>Pyroglyphidae</taxon>
        <taxon>Pyroglyphinae</taxon>
        <taxon>Euroglyphus</taxon>
    </lineage>
</organism>
<dbReference type="NCBIfam" id="NF004064">
    <property type="entry name" value="PRK05578.1"/>
    <property type="match status" value="1"/>
</dbReference>
<dbReference type="PANTHER" id="PTHR11644:SF2">
    <property type="entry name" value="CYTIDINE DEAMINASE"/>
    <property type="match status" value="1"/>
</dbReference>
<dbReference type="CDD" id="cd01283">
    <property type="entry name" value="cytidine_deaminase"/>
    <property type="match status" value="1"/>
</dbReference>
<evidence type="ECO:0000313" key="6">
    <source>
        <dbReference type="EMBL" id="OTF83747.1"/>
    </source>
</evidence>
<dbReference type="PROSITE" id="PS00903">
    <property type="entry name" value="CYT_DCMP_DEAMINASES_1"/>
    <property type="match status" value="1"/>
</dbReference>
<dbReference type="GO" id="GO:0055086">
    <property type="term" value="P:nucleobase-containing small molecule metabolic process"/>
    <property type="evidence" value="ECO:0007669"/>
    <property type="project" value="UniProtKB-ARBA"/>
</dbReference>
<evidence type="ECO:0000256" key="3">
    <source>
        <dbReference type="ARBA" id="ARBA00022801"/>
    </source>
</evidence>
<gene>
    <name evidence="6" type="ORF">BLA29_004783</name>
</gene>
<dbReference type="InterPro" id="IPR016192">
    <property type="entry name" value="APOBEC/CMP_deaminase_Zn-bd"/>
</dbReference>
<dbReference type="GO" id="GO:0072527">
    <property type="term" value="P:pyrimidine-containing compound metabolic process"/>
    <property type="evidence" value="ECO:0007669"/>
    <property type="project" value="UniProtKB-ARBA"/>
</dbReference>
<accession>A0A1Y3BUK6</accession>